<dbReference type="InterPro" id="IPR017937">
    <property type="entry name" value="Thioredoxin_CS"/>
</dbReference>
<evidence type="ECO:0000256" key="1">
    <source>
        <dbReference type="ARBA" id="ARBA00008987"/>
    </source>
</evidence>
<proteinExistence type="inferred from homology"/>
<evidence type="ECO:0000313" key="11">
    <source>
        <dbReference type="EMBL" id="ABG52530.1"/>
    </source>
</evidence>
<evidence type="ECO:0000256" key="4">
    <source>
        <dbReference type="ARBA" id="ARBA00023157"/>
    </source>
</evidence>
<evidence type="ECO:0000256" key="8">
    <source>
        <dbReference type="PIRSR" id="PIRSR000077-1"/>
    </source>
</evidence>
<dbReference type="InterPro" id="IPR013766">
    <property type="entry name" value="Thioredoxin_domain"/>
</dbReference>
<dbReference type="RefSeq" id="WP_011612873.1">
    <property type="nucleotide sequence ID" value="NC_008312.1"/>
</dbReference>
<feature type="site" description="Contributes to redox potential value" evidence="8">
    <location>
        <position position="32"/>
    </location>
</feature>
<gene>
    <name evidence="11" type="ordered locus">Tery_3437</name>
</gene>
<dbReference type="Pfam" id="PF00085">
    <property type="entry name" value="Thioredoxin"/>
    <property type="match status" value="1"/>
</dbReference>
<dbReference type="GO" id="GO:0005737">
    <property type="term" value="C:cytoplasm"/>
    <property type="evidence" value="ECO:0007669"/>
    <property type="project" value="TreeGrafter"/>
</dbReference>
<keyword evidence="2" id="KW-0813">Transport</keyword>
<evidence type="ECO:0000256" key="6">
    <source>
        <dbReference type="NCBIfam" id="TIGR01068"/>
    </source>
</evidence>
<name>Q10YZ4_TRIEI</name>
<dbReference type="PANTHER" id="PTHR45663">
    <property type="entry name" value="GEO12009P1"/>
    <property type="match status" value="1"/>
</dbReference>
<keyword evidence="3" id="KW-0249">Electron transport</keyword>
<dbReference type="Gene3D" id="3.40.30.10">
    <property type="entry name" value="Glutaredoxin"/>
    <property type="match status" value="1"/>
</dbReference>
<organism evidence="11">
    <name type="scientific">Trichodesmium erythraeum (strain IMS101)</name>
    <dbReference type="NCBI Taxonomy" id="203124"/>
    <lineage>
        <taxon>Bacteria</taxon>
        <taxon>Bacillati</taxon>
        <taxon>Cyanobacteriota</taxon>
        <taxon>Cyanophyceae</taxon>
        <taxon>Oscillatoriophycideae</taxon>
        <taxon>Oscillatoriales</taxon>
        <taxon>Microcoleaceae</taxon>
        <taxon>Trichodesmium</taxon>
    </lineage>
</organism>
<keyword evidence="5 9" id="KW-0676">Redox-active center</keyword>
<dbReference type="AlphaFoldDB" id="Q10YZ4"/>
<dbReference type="FunFam" id="3.40.30.10:FF:000001">
    <property type="entry name" value="Thioredoxin"/>
    <property type="match status" value="1"/>
</dbReference>
<feature type="site" description="Deprotonates C-terminal active site Cys" evidence="8">
    <location>
        <position position="24"/>
    </location>
</feature>
<dbReference type="STRING" id="203124.Tery_3437"/>
<keyword evidence="4 9" id="KW-1015">Disulfide bond</keyword>
<dbReference type="EMBL" id="CP000393">
    <property type="protein sequence ID" value="ABG52530.1"/>
    <property type="molecule type" value="Genomic_DNA"/>
</dbReference>
<evidence type="ECO:0000256" key="5">
    <source>
        <dbReference type="ARBA" id="ARBA00023284"/>
    </source>
</evidence>
<feature type="site" description="Contributes to redox potential value" evidence="8">
    <location>
        <position position="31"/>
    </location>
</feature>
<dbReference type="KEGG" id="ter:Tery_3437"/>
<evidence type="ECO:0000256" key="3">
    <source>
        <dbReference type="ARBA" id="ARBA00022982"/>
    </source>
</evidence>
<feature type="domain" description="Thioredoxin" evidence="10">
    <location>
        <begin position="1"/>
        <end position="106"/>
    </location>
</feature>
<accession>Q10YZ4</accession>
<dbReference type="PIRSF" id="PIRSF000077">
    <property type="entry name" value="Thioredoxin"/>
    <property type="match status" value="1"/>
</dbReference>
<dbReference type="InterPro" id="IPR036249">
    <property type="entry name" value="Thioredoxin-like_sf"/>
</dbReference>
<dbReference type="NCBIfam" id="TIGR01068">
    <property type="entry name" value="thioredoxin"/>
    <property type="match status" value="1"/>
</dbReference>
<dbReference type="PANTHER" id="PTHR45663:SF15">
    <property type="entry name" value="THIOREDOXIN Y1, CHLOROPLASTIC"/>
    <property type="match status" value="1"/>
</dbReference>
<evidence type="ECO:0000256" key="9">
    <source>
        <dbReference type="PIRSR" id="PIRSR000077-4"/>
    </source>
</evidence>
<dbReference type="eggNOG" id="COG3118">
    <property type="taxonomic scope" value="Bacteria"/>
</dbReference>
<evidence type="ECO:0000256" key="7">
    <source>
        <dbReference type="PIRNR" id="PIRNR000077"/>
    </source>
</evidence>
<dbReference type="CDD" id="cd02947">
    <property type="entry name" value="TRX_family"/>
    <property type="match status" value="1"/>
</dbReference>
<dbReference type="GO" id="GO:0015035">
    <property type="term" value="F:protein-disulfide reductase activity"/>
    <property type="evidence" value="ECO:0007669"/>
    <property type="project" value="UniProtKB-UniRule"/>
</dbReference>
<dbReference type="PROSITE" id="PS00194">
    <property type="entry name" value="THIOREDOXIN_1"/>
    <property type="match status" value="1"/>
</dbReference>
<dbReference type="PRINTS" id="PR00421">
    <property type="entry name" value="THIOREDOXIN"/>
</dbReference>
<dbReference type="SUPFAM" id="SSF52833">
    <property type="entry name" value="Thioredoxin-like"/>
    <property type="match status" value="1"/>
</dbReference>
<feature type="active site" description="Nucleophile" evidence="8">
    <location>
        <position position="30"/>
    </location>
</feature>
<dbReference type="OrthoDB" id="530955at2"/>
<evidence type="ECO:0000259" key="10">
    <source>
        <dbReference type="PROSITE" id="PS51352"/>
    </source>
</evidence>
<dbReference type="InterPro" id="IPR005746">
    <property type="entry name" value="Thioredoxin"/>
</dbReference>
<reference evidence="11" key="1">
    <citation type="submission" date="2006-06" db="EMBL/GenBank/DDBJ databases">
        <title>Complete sequence of Trichodesmium erythraeum IMS101.</title>
        <authorList>
            <consortium name="US DOE Joint Genome Institute"/>
            <person name="Copeland A."/>
            <person name="Lucas S."/>
            <person name="Lapidus A."/>
            <person name="Barry K."/>
            <person name="Detter J.C."/>
            <person name="Glavina del Rio T."/>
            <person name="Hammon N."/>
            <person name="Israni S."/>
            <person name="Dalin E."/>
            <person name="Tice H."/>
            <person name="Pitluck S."/>
            <person name="Kiss H."/>
            <person name="Munk A.C."/>
            <person name="Brettin T."/>
            <person name="Bruce D."/>
            <person name="Han C."/>
            <person name="Tapia R."/>
            <person name="Gilna P."/>
            <person name="Schmutz J."/>
            <person name="Larimer F."/>
            <person name="Land M."/>
            <person name="Hauser L."/>
            <person name="Kyrpides N."/>
            <person name="Kim E."/>
            <person name="Richardson P."/>
        </authorList>
    </citation>
    <scope>NUCLEOTIDE SEQUENCE [LARGE SCALE GENOMIC DNA]</scope>
    <source>
        <strain evidence="11">IMS101</strain>
    </source>
</reference>
<evidence type="ECO:0000256" key="2">
    <source>
        <dbReference type="ARBA" id="ARBA00022448"/>
    </source>
</evidence>
<feature type="active site" description="Nucleophile" evidence="8">
    <location>
        <position position="33"/>
    </location>
</feature>
<feature type="disulfide bond" description="Redox-active" evidence="9">
    <location>
        <begin position="30"/>
        <end position="33"/>
    </location>
</feature>
<comment type="similarity">
    <text evidence="1 7">Belongs to the thioredoxin family.</text>
</comment>
<protein>
    <recommendedName>
        <fullName evidence="6 7">Thioredoxin</fullName>
    </recommendedName>
</protein>
<sequence>MAIKKKFNNFDELLAGSDLPVLVDFYATWCGPCKMMTPILEQVNQQIKDKLRIVKIDTDKYPQLASRYHIESLPTLVLFKNGQPVDRIEGVIQSPQLVERLNKMTSI</sequence>
<dbReference type="HOGENOM" id="CLU_090389_10_4_3"/>
<dbReference type="PROSITE" id="PS51352">
    <property type="entry name" value="THIOREDOXIN_2"/>
    <property type="match status" value="1"/>
</dbReference>